<keyword evidence="3 5" id="KW-1133">Transmembrane helix</keyword>
<reference evidence="7 8" key="1">
    <citation type="submission" date="2013-12" db="EMBL/GenBank/DDBJ databases">
        <title>Draft genome of the parsitic nematode Ancylostoma duodenale.</title>
        <authorList>
            <person name="Mitreva M."/>
        </authorList>
    </citation>
    <scope>NUCLEOTIDE SEQUENCE [LARGE SCALE GENOMIC DNA]</scope>
    <source>
        <strain evidence="7 8">Zhejiang</strain>
    </source>
</reference>
<sequence>MITAARTAQDIARCPGLVHGLDKLTHGYGKENNPRKAYVVISIAAVIISMLGEFNNRRQNRRRWYLDARACDCDFKPSGRIYMMTDKVDRQMSEWLTKRNISAYPAIIASEDQAEGAATLLQTTGVGKLRPNILMVGFRTKWEQDGVNNMDNINTFYEIIM</sequence>
<dbReference type="EMBL" id="KN727618">
    <property type="protein sequence ID" value="KIH65294.1"/>
    <property type="molecule type" value="Genomic_DNA"/>
</dbReference>
<proteinExistence type="predicted"/>
<keyword evidence="8" id="KW-1185">Reference proteome</keyword>
<evidence type="ECO:0000256" key="2">
    <source>
        <dbReference type="ARBA" id="ARBA00022692"/>
    </source>
</evidence>
<evidence type="ECO:0000256" key="4">
    <source>
        <dbReference type="ARBA" id="ARBA00023136"/>
    </source>
</evidence>
<dbReference type="PANTHER" id="PTHR11827:SF7">
    <property type="entry name" value="SOLUTE CARRIER FAMILY 12 PROTEIN B0303.11"/>
    <property type="match status" value="1"/>
</dbReference>
<dbReference type="InterPro" id="IPR018491">
    <property type="entry name" value="SLC12_C"/>
</dbReference>
<comment type="subcellular location">
    <subcellularLocation>
        <location evidence="1">Membrane</location>
        <topology evidence="1">Multi-pass membrane protein</topology>
    </subcellularLocation>
</comment>
<evidence type="ECO:0000256" key="5">
    <source>
        <dbReference type="SAM" id="Phobius"/>
    </source>
</evidence>
<dbReference type="OrthoDB" id="2020542at2759"/>
<gene>
    <name evidence="7" type="ORF">ANCDUO_04387</name>
</gene>
<evidence type="ECO:0000256" key="3">
    <source>
        <dbReference type="ARBA" id="ARBA00022989"/>
    </source>
</evidence>
<dbReference type="GO" id="GO:0008511">
    <property type="term" value="F:sodium:potassium:chloride symporter activity"/>
    <property type="evidence" value="ECO:0007669"/>
    <property type="project" value="TreeGrafter"/>
</dbReference>
<feature type="domain" description="SLC12A transporter C-terminal" evidence="6">
    <location>
        <begin position="82"/>
        <end position="159"/>
    </location>
</feature>
<accession>A0A0C2H147</accession>
<dbReference type="GO" id="GO:1990573">
    <property type="term" value="P:potassium ion import across plasma membrane"/>
    <property type="evidence" value="ECO:0007669"/>
    <property type="project" value="TreeGrafter"/>
</dbReference>
<organism evidence="7 8">
    <name type="scientific">Ancylostoma duodenale</name>
    <dbReference type="NCBI Taxonomy" id="51022"/>
    <lineage>
        <taxon>Eukaryota</taxon>
        <taxon>Metazoa</taxon>
        <taxon>Ecdysozoa</taxon>
        <taxon>Nematoda</taxon>
        <taxon>Chromadorea</taxon>
        <taxon>Rhabditida</taxon>
        <taxon>Rhabditina</taxon>
        <taxon>Rhabditomorpha</taxon>
        <taxon>Strongyloidea</taxon>
        <taxon>Ancylostomatidae</taxon>
        <taxon>Ancylostomatinae</taxon>
        <taxon>Ancylostoma</taxon>
    </lineage>
</organism>
<dbReference type="GO" id="GO:0055075">
    <property type="term" value="P:potassium ion homeostasis"/>
    <property type="evidence" value="ECO:0007669"/>
    <property type="project" value="TreeGrafter"/>
</dbReference>
<protein>
    <recommendedName>
        <fullName evidence="6">SLC12A transporter C-terminal domain-containing protein</fullName>
    </recommendedName>
</protein>
<dbReference type="GO" id="GO:0016020">
    <property type="term" value="C:membrane"/>
    <property type="evidence" value="ECO:0007669"/>
    <property type="project" value="UniProtKB-SubCell"/>
</dbReference>
<keyword evidence="2 5" id="KW-0812">Transmembrane</keyword>
<keyword evidence="4 5" id="KW-0472">Membrane</keyword>
<evidence type="ECO:0000259" key="6">
    <source>
        <dbReference type="Pfam" id="PF03522"/>
    </source>
</evidence>
<dbReference type="Pfam" id="PF03522">
    <property type="entry name" value="SLC12"/>
    <property type="match status" value="1"/>
</dbReference>
<dbReference type="Proteomes" id="UP000054047">
    <property type="component" value="Unassembled WGS sequence"/>
</dbReference>
<dbReference type="InterPro" id="IPR004842">
    <property type="entry name" value="SLC12A_fam"/>
</dbReference>
<evidence type="ECO:0000313" key="7">
    <source>
        <dbReference type="EMBL" id="KIH65294.1"/>
    </source>
</evidence>
<dbReference type="AlphaFoldDB" id="A0A0C2H147"/>
<dbReference type="PANTHER" id="PTHR11827">
    <property type="entry name" value="SOLUTE CARRIER FAMILY 12, CATION COTRANSPORTERS"/>
    <property type="match status" value="1"/>
</dbReference>
<dbReference type="GO" id="GO:0055078">
    <property type="term" value="P:sodium ion homeostasis"/>
    <property type="evidence" value="ECO:0007669"/>
    <property type="project" value="TreeGrafter"/>
</dbReference>
<evidence type="ECO:0000256" key="1">
    <source>
        <dbReference type="ARBA" id="ARBA00004141"/>
    </source>
</evidence>
<dbReference type="GO" id="GO:0006884">
    <property type="term" value="P:cell volume homeostasis"/>
    <property type="evidence" value="ECO:0007669"/>
    <property type="project" value="TreeGrafter"/>
</dbReference>
<feature type="transmembrane region" description="Helical" evidence="5">
    <location>
        <begin position="37"/>
        <end position="54"/>
    </location>
</feature>
<dbReference type="GO" id="GO:0055064">
    <property type="term" value="P:chloride ion homeostasis"/>
    <property type="evidence" value="ECO:0007669"/>
    <property type="project" value="TreeGrafter"/>
</dbReference>
<evidence type="ECO:0000313" key="8">
    <source>
        <dbReference type="Proteomes" id="UP000054047"/>
    </source>
</evidence>
<name>A0A0C2H147_9BILA</name>